<reference evidence="7" key="1">
    <citation type="journal article" date="2021" name="PeerJ">
        <title>Extensive microbial diversity within the chicken gut microbiome revealed by metagenomics and culture.</title>
        <authorList>
            <person name="Gilroy R."/>
            <person name="Ravi A."/>
            <person name="Getino M."/>
            <person name="Pursley I."/>
            <person name="Horton D.L."/>
            <person name="Alikhan N.F."/>
            <person name="Baker D."/>
            <person name="Gharbi K."/>
            <person name="Hall N."/>
            <person name="Watson M."/>
            <person name="Adriaenssens E.M."/>
            <person name="Foster-Nyarko E."/>
            <person name="Jarju S."/>
            <person name="Secka A."/>
            <person name="Antonio M."/>
            <person name="Oren A."/>
            <person name="Chaudhuri R.R."/>
            <person name="La Ragione R."/>
            <person name="Hildebrand F."/>
            <person name="Pallen M.J."/>
        </authorList>
    </citation>
    <scope>NUCLEOTIDE SEQUENCE</scope>
    <source>
        <strain evidence="7">4100</strain>
    </source>
</reference>
<proteinExistence type="inferred from homology"/>
<keyword evidence="1" id="KW-0540">Nuclease</keyword>
<reference evidence="7" key="2">
    <citation type="submission" date="2021-09" db="EMBL/GenBank/DDBJ databases">
        <authorList>
            <person name="Gilroy R."/>
        </authorList>
    </citation>
    <scope>NUCLEOTIDE SEQUENCE</scope>
    <source>
        <strain evidence="7">4100</strain>
    </source>
</reference>
<comment type="similarity">
    <text evidence="6">Belongs to the Vsr family.</text>
</comment>
<evidence type="ECO:0000256" key="6">
    <source>
        <dbReference type="ARBA" id="ARBA00029466"/>
    </source>
</evidence>
<name>A0A4Q0UAA5_9BACT</name>
<evidence type="ECO:0000256" key="5">
    <source>
        <dbReference type="ARBA" id="ARBA00023204"/>
    </source>
</evidence>
<dbReference type="SUPFAM" id="SSF52980">
    <property type="entry name" value="Restriction endonuclease-like"/>
    <property type="match status" value="1"/>
</dbReference>
<dbReference type="AlphaFoldDB" id="A0A4Q0UAA5"/>
<evidence type="ECO:0000313" key="8">
    <source>
        <dbReference type="Proteomes" id="UP000711407"/>
    </source>
</evidence>
<dbReference type="Proteomes" id="UP000711407">
    <property type="component" value="Unassembled WGS sequence"/>
</dbReference>
<dbReference type="Gene3D" id="3.40.960.10">
    <property type="entry name" value="VSR Endonuclease"/>
    <property type="match status" value="1"/>
</dbReference>
<comment type="caution">
    <text evidence="7">The sequence shown here is derived from an EMBL/GenBank/DDBJ whole genome shotgun (WGS) entry which is preliminary data.</text>
</comment>
<keyword evidence="4" id="KW-0378">Hydrolase</keyword>
<dbReference type="GO" id="GO:0016787">
    <property type="term" value="F:hydrolase activity"/>
    <property type="evidence" value="ECO:0007669"/>
    <property type="project" value="UniProtKB-KW"/>
</dbReference>
<dbReference type="GO" id="GO:0004519">
    <property type="term" value="F:endonuclease activity"/>
    <property type="evidence" value="ECO:0007669"/>
    <property type="project" value="UniProtKB-KW"/>
</dbReference>
<accession>A0A4Q0UAA5</accession>
<keyword evidence="3" id="KW-0227">DNA damage</keyword>
<dbReference type="InterPro" id="IPR004603">
    <property type="entry name" value="DNA_mismatch_endonuc_vsr"/>
</dbReference>
<evidence type="ECO:0000256" key="4">
    <source>
        <dbReference type="ARBA" id="ARBA00022801"/>
    </source>
</evidence>
<dbReference type="InterPro" id="IPR011335">
    <property type="entry name" value="Restrct_endonuc-II-like"/>
</dbReference>
<protein>
    <submittedName>
        <fullName evidence="7">Very short patch repair endonuclease</fullName>
    </submittedName>
</protein>
<gene>
    <name evidence="7" type="ORF">K8V47_02970</name>
</gene>
<dbReference type="EMBL" id="DYXT01000018">
    <property type="protein sequence ID" value="HJE38710.1"/>
    <property type="molecule type" value="Genomic_DNA"/>
</dbReference>
<dbReference type="CDD" id="cd00221">
    <property type="entry name" value="Vsr"/>
    <property type="match status" value="1"/>
</dbReference>
<evidence type="ECO:0000256" key="1">
    <source>
        <dbReference type="ARBA" id="ARBA00022722"/>
    </source>
</evidence>
<dbReference type="NCBIfam" id="TIGR00632">
    <property type="entry name" value="vsr"/>
    <property type="match status" value="1"/>
</dbReference>
<evidence type="ECO:0000256" key="2">
    <source>
        <dbReference type="ARBA" id="ARBA00022759"/>
    </source>
</evidence>
<keyword evidence="2 7" id="KW-0255">Endonuclease</keyword>
<dbReference type="Pfam" id="PF03852">
    <property type="entry name" value="Vsr"/>
    <property type="match status" value="1"/>
</dbReference>
<keyword evidence="5" id="KW-0234">DNA repair</keyword>
<sequence length="171" mass="20139">MTDVMTREQRSRCMSHIRGKDTKPEMIVRRWLWSRGYRYRKHVKRLPGTPDIVLKKYGIVIFIHGCFWHGHEEHKHIPKTNADFWTAKIRRNKERDEAQKDRLRDMGWNVLTVWECQLKPAARARTLAAIEYYINHSYLMKQGDAGRISAYVEPDDTPMPVAAEAPTEYGG</sequence>
<dbReference type="GO" id="GO:0006298">
    <property type="term" value="P:mismatch repair"/>
    <property type="evidence" value="ECO:0007669"/>
    <property type="project" value="InterPro"/>
</dbReference>
<evidence type="ECO:0000256" key="3">
    <source>
        <dbReference type="ARBA" id="ARBA00022763"/>
    </source>
</evidence>
<organism evidence="7 8">
    <name type="scientific">Candidatus Amulumruptor caecigallinarius</name>
    <dbReference type="NCBI Taxonomy" id="2109911"/>
    <lineage>
        <taxon>Bacteria</taxon>
        <taxon>Pseudomonadati</taxon>
        <taxon>Bacteroidota</taxon>
        <taxon>Bacteroidia</taxon>
        <taxon>Bacteroidales</taxon>
        <taxon>Muribaculaceae</taxon>
        <taxon>Candidatus Amulumruptor</taxon>
    </lineage>
</organism>
<evidence type="ECO:0000313" key="7">
    <source>
        <dbReference type="EMBL" id="HJE38710.1"/>
    </source>
</evidence>